<dbReference type="AlphaFoldDB" id="A0A834CQI4"/>
<evidence type="ECO:0000313" key="2">
    <source>
        <dbReference type="EMBL" id="KAF6733542.1"/>
    </source>
</evidence>
<comment type="caution">
    <text evidence="2">The sequence shown here is derived from an EMBL/GenBank/DDBJ whole genome shotgun (WGS) entry which is preliminary data.</text>
</comment>
<dbReference type="Proteomes" id="UP000646548">
    <property type="component" value="Unassembled WGS sequence"/>
</dbReference>
<feature type="region of interest" description="Disordered" evidence="1">
    <location>
        <begin position="17"/>
        <end position="134"/>
    </location>
</feature>
<proteinExistence type="predicted"/>
<sequence length="199" mass="22189">MIKRQEMFDELDSEVFIKAPGQSSGVPGFPAASWTPVEEREKKGDRKPRKKLDQERAAEEQELKQRNPPTVSKDDVFSTSSPSLTRKNVIRTKDPPSGAYRSFTVTPLKQRNSQERLSLSQGGPKVQRADQNTKVARRSRAQAQAVWCWAGMATDSSFSLLADDTLGSFILCSHPKKTKPPACPPSSFITPRKGSSLWR</sequence>
<reference evidence="2" key="1">
    <citation type="journal article" name="BMC Genomics">
        <title>Long-read sequencing and de novo genome assembly of marine medaka (Oryzias melastigma).</title>
        <authorList>
            <person name="Liang P."/>
            <person name="Saqib H.S.A."/>
            <person name="Ni X."/>
            <person name="Shen Y."/>
        </authorList>
    </citation>
    <scope>NUCLEOTIDE SEQUENCE</scope>
    <source>
        <strain evidence="2">Bigg-433</strain>
    </source>
</reference>
<gene>
    <name evidence="2" type="ORF">FQA47_017536</name>
</gene>
<evidence type="ECO:0000256" key="1">
    <source>
        <dbReference type="SAM" id="MobiDB-lite"/>
    </source>
</evidence>
<feature type="compositionally biased region" description="Polar residues" evidence="1">
    <location>
        <begin position="103"/>
        <end position="121"/>
    </location>
</feature>
<feature type="region of interest" description="Disordered" evidence="1">
    <location>
        <begin position="176"/>
        <end position="199"/>
    </location>
</feature>
<dbReference type="EMBL" id="WKFB01000156">
    <property type="protein sequence ID" value="KAF6733542.1"/>
    <property type="molecule type" value="Genomic_DNA"/>
</dbReference>
<evidence type="ECO:0000313" key="3">
    <source>
        <dbReference type="Proteomes" id="UP000646548"/>
    </source>
</evidence>
<protein>
    <submittedName>
        <fullName evidence="2">Uncharacterized protein</fullName>
    </submittedName>
</protein>
<feature type="compositionally biased region" description="Basic and acidic residues" evidence="1">
    <location>
        <begin position="51"/>
        <end position="65"/>
    </location>
</feature>
<organism evidence="2 3">
    <name type="scientific">Oryzias melastigma</name>
    <name type="common">Marine medaka</name>
    <dbReference type="NCBI Taxonomy" id="30732"/>
    <lineage>
        <taxon>Eukaryota</taxon>
        <taxon>Metazoa</taxon>
        <taxon>Chordata</taxon>
        <taxon>Craniata</taxon>
        <taxon>Vertebrata</taxon>
        <taxon>Euteleostomi</taxon>
        <taxon>Actinopterygii</taxon>
        <taxon>Neopterygii</taxon>
        <taxon>Teleostei</taxon>
        <taxon>Neoteleostei</taxon>
        <taxon>Acanthomorphata</taxon>
        <taxon>Ovalentaria</taxon>
        <taxon>Atherinomorphae</taxon>
        <taxon>Beloniformes</taxon>
        <taxon>Adrianichthyidae</taxon>
        <taxon>Oryziinae</taxon>
        <taxon>Oryzias</taxon>
    </lineage>
</organism>
<feature type="compositionally biased region" description="Polar residues" evidence="1">
    <location>
        <begin position="77"/>
        <end position="86"/>
    </location>
</feature>
<accession>A0A834CQI4</accession>
<name>A0A834CQI4_ORYME</name>